<sequence>MDICSPGDLILGEDKVGPVISRPSLSSAAVIAHRSTKPRRPAADVSPLQERQAYSLACRKLLIKVVKAEKIAMKNYALVYILPKSFHKISNRALTLDSPHAAAMSAGQRSKALLLSRQSCFFFI</sequence>
<dbReference type="Proteomes" id="UP000784294">
    <property type="component" value="Unassembled WGS sequence"/>
</dbReference>
<gene>
    <name evidence="1" type="ORF">PXEA_LOCUS13070</name>
</gene>
<reference evidence="1" key="1">
    <citation type="submission" date="2018-11" db="EMBL/GenBank/DDBJ databases">
        <authorList>
            <consortium name="Pathogen Informatics"/>
        </authorList>
    </citation>
    <scope>NUCLEOTIDE SEQUENCE</scope>
</reference>
<proteinExistence type="predicted"/>
<protein>
    <submittedName>
        <fullName evidence="1">Uncharacterized protein</fullName>
    </submittedName>
</protein>
<keyword evidence="2" id="KW-1185">Reference proteome</keyword>
<dbReference type="AlphaFoldDB" id="A0A448WT67"/>
<evidence type="ECO:0000313" key="2">
    <source>
        <dbReference type="Proteomes" id="UP000784294"/>
    </source>
</evidence>
<organism evidence="1 2">
    <name type="scientific">Protopolystoma xenopodis</name>
    <dbReference type="NCBI Taxonomy" id="117903"/>
    <lineage>
        <taxon>Eukaryota</taxon>
        <taxon>Metazoa</taxon>
        <taxon>Spiralia</taxon>
        <taxon>Lophotrochozoa</taxon>
        <taxon>Platyhelminthes</taxon>
        <taxon>Monogenea</taxon>
        <taxon>Polyopisthocotylea</taxon>
        <taxon>Polystomatidea</taxon>
        <taxon>Polystomatidae</taxon>
        <taxon>Protopolystoma</taxon>
    </lineage>
</organism>
<dbReference type="EMBL" id="CAAALY010042455">
    <property type="protein sequence ID" value="VEL19630.1"/>
    <property type="molecule type" value="Genomic_DNA"/>
</dbReference>
<evidence type="ECO:0000313" key="1">
    <source>
        <dbReference type="EMBL" id="VEL19630.1"/>
    </source>
</evidence>
<comment type="caution">
    <text evidence="1">The sequence shown here is derived from an EMBL/GenBank/DDBJ whole genome shotgun (WGS) entry which is preliminary data.</text>
</comment>
<accession>A0A448WT67</accession>
<name>A0A448WT67_9PLAT</name>